<sequence>MYAFGMLGSYFSQGVYAVAGPFQGAVDIIVVRQEDGTYKSSPWYVKCGDFQGVLTRREKIVDISVNGIQADFYMLLNSKGEAYFEKEVEDAVLALPSTSSSGMDEVGKLNESGSSVSGTMKGDSQVESKPSSTEEKIADENTRWQDNADFQGPIQIAESRNQPDESSGWLSNQPVDLQAENNAGDVINDAGCSRDSSSSTETNGMDPFSARESKFKPSDIDAEVKPVVINVSGENLILAEADSIFSEQEPVEEQQFWSSDVGSGVQSSQDEGRPHPLDEVSYESASASGMDDAMLCKLNTVITEDWFGLQESPSFESGDKDTSLISDLEASDVKAMDEVVWNDYKIVTAEEERELSNALETDSILGVRIDGQSLESAAPASGSSGPSDSSVWVSDALVDDTISSAAIAVMEDSMLSQNDNEEGSADGAMSKKDVVCRVDEGPPTEVSKAAEIPTISVVPPPSRWTMWPLSLRRSRGEKAPVSDAAAKQQALLAATNIAVGSPLTEEILRKNGYYQWTQKPKLRSYVPTSAQIESLKLKDGPNKVTFTFPRVLGRTQVDANIYLWKWNTRIVISDVDGTITKSDVLGQFMPLVGRDWSQSGVTRLFSSIKENGYEVLFLSARAISQAYLTRQFLINLKQDGETLPEGPVFISPDGLIPSLYREVVRRAPHEFKISCLEGIKRLFPNDINPFYAGFGNRDTDEISYLKVGIPKGKIFIINPKGEVMVNHHVDVKSYTSIHALVDDMFPPVYSSEQEDFNSWNFWKLPLPDIGDEISSNTKSTKVKKSTSSKK</sequence>
<feature type="domain" description="LNS2/PITP" evidence="3">
    <location>
        <begin position="570"/>
        <end position="726"/>
    </location>
</feature>
<feature type="compositionally biased region" description="Low complexity" evidence="2">
    <location>
        <begin position="258"/>
        <end position="269"/>
    </location>
</feature>
<accession>A0A9D4ZI59</accession>
<dbReference type="InterPro" id="IPR036412">
    <property type="entry name" value="HAD-like_sf"/>
</dbReference>
<dbReference type="Proteomes" id="UP000886520">
    <property type="component" value="Chromosome 11"/>
</dbReference>
<dbReference type="AlphaFoldDB" id="A0A9D4ZI59"/>
<feature type="region of interest" description="Disordered" evidence="2">
    <location>
        <begin position="249"/>
        <end position="279"/>
    </location>
</feature>
<reference evidence="4" key="1">
    <citation type="submission" date="2021-01" db="EMBL/GenBank/DDBJ databases">
        <title>Adiantum capillus-veneris genome.</title>
        <authorList>
            <person name="Fang Y."/>
            <person name="Liao Q."/>
        </authorList>
    </citation>
    <scope>NUCLEOTIDE SEQUENCE</scope>
    <source>
        <strain evidence="4">H3</strain>
        <tissue evidence="4">Leaf</tissue>
    </source>
</reference>
<dbReference type="Pfam" id="PF04571">
    <property type="entry name" value="Lipin_N"/>
    <property type="match status" value="1"/>
</dbReference>
<feature type="compositionally biased region" description="Polar residues" evidence="2">
    <location>
        <begin position="194"/>
        <end position="203"/>
    </location>
</feature>
<dbReference type="GO" id="GO:0008195">
    <property type="term" value="F:phosphatidate phosphatase activity"/>
    <property type="evidence" value="ECO:0007669"/>
    <property type="project" value="TreeGrafter"/>
</dbReference>
<name>A0A9D4ZI59_ADICA</name>
<evidence type="ECO:0000256" key="2">
    <source>
        <dbReference type="SAM" id="MobiDB-lite"/>
    </source>
</evidence>
<dbReference type="InterPro" id="IPR013209">
    <property type="entry name" value="LNS2"/>
</dbReference>
<comment type="caution">
    <text evidence="4">The sequence shown here is derived from an EMBL/GenBank/DDBJ whole genome shotgun (WGS) entry which is preliminary data.</text>
</comment>
<keyword evidence="5" id="KW-1185">Reference proteome</keyword>
<dbReference type="Pfam" id="PF08235">
    <property type="entry name" value="LNS2"/>
    <property type="match status" value="1"/>
</dbReference>
<proteinExistence type="inferred from homology"/>
<dbReference type="SUPFAM" id="SSF56784">
    <property type="entry name" value="HAD-like"/>
    <property type="match status" value="1"/>
</dbReference>
<evidence type="ECO:0000313" key="4">
    <source>
        <dbReference type="EMBL" id="KAI5073796.1"/>
    </source>
</evidence>
<comment type="similarity">
    <text evidence="1">Belongs to the lipin family.</text>
</comment>
<dbReference type="SMART" id="SM00775">
    <property type="entry name" value="LNS2"/>
    <property type="match status" value="1"/>
</dbReference>
<gene>
    <name evidence="4" type="ORF">GOP47_0011809</name>
</gene>
<protein>
    <recommendedName>
        <fullName evidence="3">LNS2/PITP domain-containing protein</fullName>
    </recommendedName>
</protein>
<dbReference type="PANTHER" id="PTHR12181:SF12">
    <property type="entry name" value="PHOSPHATIDATE PHOSPHATASE"/>
    <property type="match status" value="1"/>
</dbReference>
<organism evidence="4 5">
    <name type="scientific">Adiantum capillus-veneris</name>
    <name type="common">Maidenhair fern</name>
    <dbReference type="NCBI Taxonomy" id="13818"/>
    <lineage>
        <taxon>Eukaryota</taxon>
        <taxon>Viridiplantae</taxon>
        <taxon>Streptophyta</taxon>
        <taxon>Embryophyta</taxon>
        <taxon>Tracheophyta</taxon>
        <taxon>Polypodiopsida</taxon>
        <taxon>Polypodiidae</taxon>
        <taxon>Polypodiales</taxon>
        <taxon>Pteridineae</taxon>
        <taxon>Pteridaceae</taxon>
        <taxon>Vittarioideae</taxon>
        <taxon>Adiantum</taxon>
    </lineage>
</organism>
<dbReference type="InterPro" id="IPR031315">
    <property type="entry name" value="LNS2/PITP"/>
</dbReference>
<dbReference type="EMBL" id="JABFUD020000011">
    <property type="protein sequence ID" value="KAI5073796.1"/>
    <property type="molecule type" value="Genomic_DNA"/>
</dbReference>
<feature type="region of interest" description="Disordered" evidence="2">
    <location>
        <begin position="100"/>
        <end position="147"/>
    </location>
</feature>
<dbReference type="OrthoDB" id="4567at2759"/>
<dbReference type="InterPro" id="IPR007651">
    <property type="entry name" value="Lipin_N"/>
</dbReference>
<evidence type="ECO:0000313" key="5">
    <source>
        <dbReference type="Proteomes" id="UP000886520"/>
    </source>
</evidence>
<feature type="region of interest" description="Disordered" evidence="2">
    <location>
        <begin position="191"/>
        <end position="212"/>
    </location>
</feature>
<evidence type="ECO:0000259" key="3">
    <source>
        <dbReference type="SMART" id="SM00775"/>
    </source>
</evidence>
<dbReference type="PANTHER" id="PTHR12181">
    <property type="entry name" value="LIPIN"/>
    <property type="match status" value="1"/>
</dbReference>
<feature type="compositionally biased region" description="Basic and acidic residues" evidence="2">
    <location>
        <begin position="132"/>
        <end position="143"/>
    </location>
</feature>
<evidence type="ECO:0000256" key="1">
    <source>
        <dbReference type="ARBA" id="ARBA00005476"/>
    </source>
</evidence>
<dbReference type="InterPro" id="IPR026058">
    <property type="entry name" value="LIPIN"/>
</dbReference>